<dbReference type="EMBL" id="MW364978">
    <property type="protein sequence ID" value="QRX38763.1"/>
    <property type="molecule type" value="Genomic_DNA"/>
</dbReference>
<keyword evidence="1" id="KW-0614">Plasmid</keyword>
<dbReference type="AlphaFoldDB" id="A0A894TAV5"/>
<protein>
    <submittedName>
        <fullName evidence="1">Uncharacterized protein</fullName>
    </submittedName>
</protein>
<dbReference type="RefSeq" id="WP_259959539.1">
    <property type="nucleotide sequence ID" value="NZ_CP090986.1"/>
</dbReference>
<geneLocation type="plasmid" evidence="1">
    <name>pSE456_1</name>
</geneLocation>
<organism evidence="1">
    <name type="scientific">Staphylococcus epidermidis</name>
    <dbReference type="NCBI Taxonomy" id="1282"/>
    <lineage>
        <taxon>Bacteria</taxon>
        <taxon>Bacillati</taxon>
        <taxon>Bacillota</taxon>
        <taxon>Bacilli</taxon>
        <taxon>Bacillales</taxon>
        <taxon>Staphylococcaceae</taxon>
        <taxon>Staphylococcus</taxon>
    </lineage>
</organism>
<name>A0A894TAV5_STAEP</name>
<sequence>MKYWIIPCNIKTYNVVGAFNELSEIDWEQSKNIKSAMIEDIV</sequence>
<evidence type="ECO:0000313" key="1">
    <source>
        <dbReference type="EMBL" id="QRX38763.1"/>
    </source>
</evidence>
<accession>A0A894TAV5</accession>
<proteinExistence type="predicted"/>
<reference evidence="1" key="1">
    <citation type="submission" date="2020-12" db="EMBL/GenBank/DDBJ databases">
        <title>Staphylococcus epidermidis phages transfer antimicrobial-resistance plasmids and enable chromosomal island mobilization.</title>
        <authorList>
            <person name="Fisarova L."/>
            <person name="Botka T."/>
            <person name="Du X."/>
            <person name="Maslanova I."/>
            <person name="Bardy P."/>
            <person name="Pantucek R."/>
            <person name="Muhlenbruch L."/>
            <person name="Benesik M."/>
            <person name="Winstel V."/>
            <person name="Larsen J."/>
            <person name="Rosenstein R."/>
            <person name="Peschel A."/>
            <person name="Doskar J."/>
        </authorList>
    </citation>
    <scope>NUCLEOTIDE SEQUENCE</scope>
    <source>
        <strain evidence="1">SE456</strain>
        <plasmid evidence="1">pSE456_1</plasmid>
    </source>
</reference>